<dbReference type="AlphaFoldDB" id="A0A8C3IAM7"/>
<reference evidence="2" key="2">
    <citation type="submission" date="2025-09" db="UniProtKB">
        <authorList>
            <consortium name="Ensembl"/>
        </authorList>
    </citation>
    <scope>IDENTIFICATION</scope>
</reference>
<dbReference type="GO" id="GO:0016607">
    <property type="term" value="C:nuclear speck"/>
    <property type="evidence" value="ECO:0007669"/>
    <property type="project" value="Ensembl"/>
</dbReference>
<dbReference type="PANTHER" id="PTHR34348:SF1">
    <property type="entry name" value="SURFEIT LOCUS PROTEIN 2"/>
    <property type="match status" value="1"/>
</dbReference>
<feature type="compositionally biased region" description="Acidic residues" evidence="1">
    <location>
        <begin position="157"/>
        <end position="169"/>
    </location>
</feature>
<evidence type="ECO:0000256" key="1">
    <source>
        <dbReference type="SAM" id="MobiDB-lite"/>
    </source>
</evidence>
<proteinExistence type="predicted"/>
<feature type="compositionally biased region" description="Basic and acidic residues" evidence="1">
    <location>
        <begin position="178"/>
        <end position="189"/>
    </location>
</feature>
<dbReference type="GO" id="GO:0005730">
    <property type="term" value="C:nucleolus"/>
    <property type="evidence" value="ECO:0007669"/>
    <property type="project" value="Ensembl"/>
</dbReference>
<protein>
    <submittedName>
        <fullName evidence="2">Surfeit 2</fullName>
    </submittedName>
</protein>
<evidence type="ECO:0000313" key="3">
    <source>
        <dbReference type="Proteomes" id="UP000694380"/>
    </source>
</evidence>
<dbReference type="Proteomes" id="UP000694380">
    <property type="component" value="Unplaced"/>
</dbReference>
<feature type="region of interest" description="Disordered" evidence="1">
    <location>
        <begin position="132"/>
        <end position="227"/>
    </location>
</feature>
<organism evidence="2 3">
    <name type="scientific">Chrysemys picta bellii</name>
    <name type="common">Western painted turtle</name>
    <name type="synonym">Emys bellii</name>
    <dbReference type="NCBI Taxonomy" id="8478"/>
    <lineage>
        <taxon>Eukaryota</taxon>
        <taxon>Metazoa</taxon>
        <taxon>Chordata</taxon>
        <taxon>Craniata</taxon>
        <taxon>Vertebrata</taxon>
        <taxon>Euteleostomi</taxon>
        <taxon>Archelosauria</taxon>
        <taxon>Testudinata</taxon>
        <taxon>Testudines</taxon>
        <taxon>Cryptodira</taxon>
        <taxon>Durocryptodira</taxon>
        <taxon>Testudinoidea</taxon>
        <taxon>Emydidae</taxon>
        <taxon>Chrysemys</taxon>
    </lineage>
</organism>
<keyword evidence="3" id="KW-1185">Reference proteome</keyword>
<evidence type="ECO:0000313" key="2">
    <source>
        <dbReference type="Ensembl" id="ENSCPBP00000030027.1"/>
    </source>
</evidence>
<dbReference type="InterPro" id="IPR008833">
    <property type="entry name" value="Surf2"/>
</dbReference>
<dbReference type="PANTHER" id="PTHR34348">
    <property type="entry name" value="SURFEIT LOCUS PROTEIN 2"/>
    <property type="match status" value="1"/>
</dbReference>
<dbReference type="GeneTree" id="ENSGT00390000016800"/>
<gene>
    <name evidence="2" type="primary">SURF2</name>
</gene>
<name>A0A8C3IAM7_CHRPI</name>
<accession>A0A8C3IAM7</accession>
<feature type="compositionally biased region" description="Basic and acidic residues" evidence="1">
    <location>
        <begin position="217"/>
        <end position="226"/>
    </location>
</feature>
<reference evidence="2" key="1">
    <citation type="submission" date="2025-08" db="UniProtKB">
        <authorList>
            <consortium name="Ensembl"/>
        </authorList>
    </citation>
    <scope>IDENTIFICATION</scope>
</reference>
<dbReference type="GO" id="GO:0005886">
    <property type="term" value="C:plasma membrane"/>
    <property type="evidence" value="ECO:0007669"/>
    <property type="project" value="Ensembl"/>
</dbReference>
<dbReference type="Pfam" id="PF05477">
    <property type="entry name" value="SURF2"/>
    <property type="match status" value="1"/>
</dbReference>
<dbReference type="Ensembl" id="ENSCPBT00000035352.1">
    <property type="protein sequence ID" value="ENSCPBP00000030027.1"/>
    <property type="gene ID" value="ENSCPBG00000021158.1"/>
</dbReference>
<feature type="compositionally biased region" description="Acidic residues" evidence="1">
    <location>
        <begin position="190"/>
        <end position="201"/>
    </location>
</feature>
<sequence length="332" mass="38289">MCEVPAEVQRFLQQHPVLRLVEPGNKVKCRLTGHELPCRMPELQAYTSGKKYLRLIKTARAFDYSEFEPHIVPSTKNPHQLFCKLTLRHINRLPEHVLRHVQGRRYQRALKKYEECQKEGVEYVPACLLQKRQRRRDDQAEGSRQPRRKGEFWEPTSSEEEEVDTDDSMSDLYPSELFPEKRPVVQGEREGDDDFVTESEEDVAKPAEENGGVNGEESEKMDETRRAGNKRGKLLRILFSKVKARLLHCTVQVNGLSSIPWGRKPRSWLAAGDAELGCSSKWRCKQLKGATDAGNQGRWPAELLVKVTRRVCHRIQVSKTNKNTKQNINLVH</sequence>